<accession>A0ABR7FXC7</accession>
<comment type="caution">
    <text evidence="1">The sequence shown here is derived from an EMBL/GenBank/DDBJ whole genome shotgun (WGS) entry which is preliminary data.</text>
</comment>
<organism evidence="1 2">
    <name type="scientific">Anaerostipes hominis</name>
    <name type="common">ex Liu et al. 2021</name>
    <dbReference type="NCBI Taxonomy" id="2763018"/>
    <lineage>
        <taxon>Bacteria</taxon>
        <taxon>Bacillati</taxon>
        <taxon>Bacillota</taxon>
        <taxon>Clostridia</taxon>
        <taxon>Lachnospirales</taxon>
        <taxon>Lachnospiraceae</taxon>
        <taxon>Anaerostipes</taxon>
    </lineage>
</organism>
<dbReference type="PANTHER" id="PTHR32305:SF15">
    <property type="entry name" value="PROTEIN RHSA-RELATED"/>
    <property type="match status" value="1"/>
</dbReference>
<reference evidence="1 2" key="1">
    <citation type="submission" date="2020-08" db="EMBL/GenBank/DDBJ databases">
        <title>Genome public.</title>
        <authorList>
            <person name="Liu C."/>
            <person name="Sun Q."/>
        </authorList>
    </citation>
    <scope>NUCLEOTIDE SEQUENCE [LARGE SCALE GENOMIC DNA]</scope>
    <source>
        <strain evidence="1 2">NSJ-7</strain>
    </source>
</reference>
<proteinExistence type="predicted"/>
<evidence type="ECO:0000313" key="2">
    <source>
        <dbReference type="Proteomes" id="UP000635828"/>
    </source>
</evidence>
<dbReference type="NCBIfam" id="TIGR03696">
    <property type="entry name" value="Rhs_assc_core"/>
    <property type="match status" value="1"/>
</dbReference>
<evidence type="ECO:0000313" key="1">
    <source>
        <dbReference type="EMBL" id="MBC5679315.1"/>
    </source>
</evidence>
<dbReference type="EMBL" id="JACOOS010000049">
    <property type="protein sequence ID" value="MBC5679315.1"/>
    <property type="molecule type" value="Genomic_DNA"/>
</dbReference>
<protein>
    <submittedName>
        <fullName evidence="1">RHS repeat-associated core domain-containing protein</fullName>
    </submittedName>
</protein>
<name>A0ABR7FXC7_9FIRM</name>
<dbReference type="InterPro" id="IPR022385">
    <property type="entry name" value="Rhs_assc_core"/>
</dbReference>
<sequence length="481" mass="55855">MESYAYSYDKNSNIVEKTQVNNYPQKDEEKVNETKHYTYDSLGRLVKTVTTDHRKDDSKQTVTYTYDKVGNRLAEDKGDTKTTYDYNGLDQVKTSTTWKDGTVQENKQYVYDKNGNEIGQTNGTTGEILYRTYDAENRLTEVSVNKDGKNAVVQQNRYNGDGQRIQRVEGDKTTNYYYQDSVVSYTTDGKGEQTSQDLLGTDGNVIGTQRYTGNDTAYYVYNKDVQGSTTNLLKDDGKADVSYRYEDFGETQSIGENTAKNETCYTGGRYDETTGLYYLNARYYNPEDGRFLSEDTYRGETNEPDTQHLYAYCADNPINYADPSGHYPMELSVKMYWFALSKHSKRINLSNVSYLNFKKVFKSRLKNSEKLYRIFKGLRKKANKKKKATWKPKGTFGFSEDRDLAYSVGHIRNIRMTVYKKTKKGYKIKLALKDTYDFAKFSFKKQGIIKTLVNNIFGYYPQRGKVVRPYKWKFTTKFYRK</sequence>
<dbReference type="PANTHER" id="PTHR32305">
    <property type="match status" value="1"/>
</dbReference>
<dbReference type="InterPro" id="IPR050708">
    <property type="entry name" value="T6SS_VgrG/RHS"/>
</dbReference>
<keyword evidence="2" id="KW-1185">Reference proteome</keyword>
<dbReference type="Proteomes" id="UP000635828">
    <property type="component" value="Unassembled WGS sequence"/>
</dbReference>
<dbReference type="Gene3D" id="2.180.10.10">
    <property type="entry name" value="RHS repeat-associated core"/>
    <property type="match status" value="1"/>
</dbReference>
<gene>
    <name evidence="1" type="ORF">H8S22_17805</name>
</gene>